<evidence type="ECO:0000313" key="2">
    <source>
        <dbReference type="EMBL" id="PYI27883.1"/>
    </source>
</evidence>
<organism evidence="2 3">
    <name type="scientific">Aspergillus indologenus CBS 114.80</name>
    <dbReference type="NCBI Taxonomy" id="1450541"/>
    <lineage>
        <taxon>Eukaryota</taxon>
        <taxon>Fungi</taxon>
        <taxon>Dikarya</taxon>
        <taxon>Ascomycota</taxon>
        <taxon>Pezizomycotina</taxon>
        <taxon>Eurotiomycetes</taxon>
        <taxon>Eurotiomycetidae</taxon>
        <taxon>Eurotiales</taxon>
        <taxon>Aspergillaceae</taxon>
        <taxon>Aspergillus</taxon>
        <taxon>Aspergillus subgen. Circumdati</taxon>
    </lineage>
</organism>
<evidence type="ECO:0000256" key="1">
    <source>
        <dbReference type="SAM" id="MobiDB-lite"/>
    </source>
</evidence>
<gene>
    <name evidence="2" type="ORF">BP00DRAFT_428941</name>
</gene>
<name>A0A2V5I1R5_9EURO</name>
<dbReference type="Proteomes" id="UP000248817">
    <property type="component" value="Unassembled WGS sequence"/>
</dbReference>
<reference evidence="2 3" key="1">
    <citation type="submission" date="2018-02" db="EMBL/GenBank/DDBJ databases">
        <title>The genomes of Aspergillus section Nigri reveals drivers in fungal speciation.</title>
        <authorList>
            <consortium name="DOE Joint Genome Institute"/>
            <person name="Vesth T.C."/>
            <person name="Nybo J."/>
            <person name="Theobald S."/>
            <person name="Brandl J."/>
            <person name="Frisvad J.C."/>
            <person name="Nielsen K.F."/>
            <person name="Lyhne E.K."/>
            <person name="Kogle M.E."/>
            <person name="Kuo A."/>
            <person name="Riley R."/>
            <person name="Clum A."/>
            <person name="Nolan M."/>
            <person name="Lipzen A."/>
            <person name="Salamov A."/>
            <person name="Henrissat B."/>
            <person name="Wiebenga A."/>
            <person name="De vries R.P."/>
            <person name="Grigoriev I.V."/>
            <person name="Mortensen U.H."/>
            <person name="Andersen M.R."/>
            <person name="Baker S.E."/>
        </authorList>
    </citation>
    <scope>NUCLEOTIDE SEQUENCE [LARGE SCALE GENOMIC DNA]</scope>
    <source>
        <strain evidence="2 3">CBS 114.80</strain>
    </source>
</reference>
<accession>A0A2V5I1R5</accession>
<protein>
    <submittedName>
        <fullName evidence="2">Uncharacterized protein</fullName>
    </submittedName>
</protein>
<dbReference type="AlphaFoldDB" id="A0A2V5I1R5"/>
<proteinExistence type="predicted"/>
<keyword evidence="3" id="KW-1185">Reference proteome</keyword>
<sequence length="365" mass="40630">MASETANIPRNKRWAAVSASGNADVAYHLFLKEKPNPYEFVCICRAPGAEDDEDDEDDEEDSENETDEPTTDCDAGESCMCRKLAADHPDHRWTISRAGMQRLNTYQDMLNLRNPDAFDMYTFNDHAGYGAIEVAQNMLLDFHEAAGNWKEQWAICEALALLFNTDSLDPMMGIDDGDLFRETMIILELMFLSMLAELEKQGQLAHVRNLGWVMGMVAREADAMRADGFIDAPEGKKKKKAYAGEHFVPYLLAYGGKHNITMYGPSNIADIIAEAEEEAEEHNVELPAAAQDPWGWTTSFKAYERKNKTTAYGAGSRGKASIGGDSLDITTYSPAERKAKSFNKKDPFTKDMIKALKDGMCLSIG</sequence>
<feature type="compositionally biased region" description="Acidic residues" evidence="1">
    <location>
        <begin position="49"/>
        <end position="75"/>
    </location>
</feature>
<dbReference type="EMBL" id="KZ825560">
    <property type="protein sequence ID" value="PYI27883.1"/>
    <property type="molecule type" value="Genomic_DNA"/>
</dbReference>
<evidence type="ECO:0000313" key="3">
    <source>
        <dbReference type="Proteomes" id="UP000248817"/>
    </source>
</evidence>
<feature type="region of interest" description="Disordered" evidence="1">
    <location>
        <begin position="48"/>
        <end position="75"/>
    </location>
</feature>